<dbReference type="PANTHER" id="PTHR24243:SF208">
    <property type="entry name" value="PYROKININ-1 RECEPTOR"/>
    <property type="match status" value="1"/>
</dbReference>
<feature type="transmembrane region" description="Helical" evidence="10">
    <location>
        <begin position="81"/>
        <end position="110"/>
    </location>
</feature>
<feature type="transmembrane region" description="Helical" evidence="10">
    <location>
        <begin position="435"/>
        <end position="457"/>
    </location>
</feature>
<feature type="transmembrane region" description="Helical" evidence="10">
    <location>
        <begin position="395"/>
        <end position="415"/>
    </location>
</feature>
<evidence type="ECO:0000313" key="12">
    <source>
        <dbReference type="EnsemblMetazoa" id="AAEL017048-PB"/>
    </source>
</evidence>
<evidence type="ECO:0000256" key="5">
    <source>
        <dbReference type="ARBA" id="ARBA00023040"/>
    </source>
</evidence>
<gene>
    <name evidence="12" type="primary">23687468</name>
</gene>
<dbReference type="PROSITE" id="PS50262">
    <property type="entry name" value="G_PROTEIN_RECEP_F1_2"/>
    <property type="match status" value="1"/>
</dbReference>
<evidence type="ECO:0000256" key="10">
    <source>
        <dbReference type="SAM" id="Phobius"/>
    </source>
</evidence>
<feature type="transmembrane region" description="Helical" evidence="10">
    <location>
        <begin position="122"/>
        <end position="140"/>
    </location>
</feature>
<accession>A0A903UZZ2</accession>
<protein>
    <recommendedName>
        <fullName evidence="11">G-protein coupled receptors family 1 profile domain-containing protein</fullName>
    </recommendedName>
</protein>
<name>A0A903UZZ2_AEDAE</name>
<dbReference type="InterPro" id="IPR017452">
    <property type="entry name" value="GPCR_Rhodpsn_7TM"/>
</dbReference>
<evidence type="ECO:0000256" key="7">
    <source>
        <dbReference type="ARBA" id="ARBA00023170"/>
    </source>
</evidence>
<reference evidence="12 13" key="1">
    <citation type="submission" date="2017-06" db="EMBL/GenBank/DDBJ databases">
        <title>Aedes aegypti genome working group (AGWG) sequencing and assembly.</title>
        <authorList>
            <consortium name="Aedes aegypti Genome Working Group (AGWG)"/>
            <person name="Matthews B.J."/>
        </authorList>
    </citation>
    <scope>NUCLEOTIDE SEQUENCE [LARGE SCALE GENOMIC DNA]</scope>
    <source>
        <strain evidence="12 13">LVP_AGWG</strain>
    </source>
</reference>
<dbReference type="PANTHER" id="PTHR24243">
    <property type="entry name" value="G-PROTEIN COUPLED RECEPTOR"/>
    <property type="match status" value="1"/>
</dbReference>
<organism evidence="12 13">
    <name type="scientific">Aedes aegypti</name>
    <name type="common">Yellowfever mosquito</name>
    <name type="synonym">Culex aegypti</name>
    <dbReference type="NCBI Taxonomy" id="7159"/>
    <lineage>
        <taxon>Eukaryota</taxon>
        <taxon>Metazoa</taxon>
        <taxon>Ecdysozoa</taxon>
        <taxon>Arthropoda</taxon>
        <taxon>Hexapoda</taxon>
        <taxon>Insecta</taxon>
        <taxon>Pterygota</taxon>
        <taxon>Neoptera</taxon>
        <taxon>Endopterygota</taxon>
        <taxon>Diptera</taxon>
        <taxon>Nematocera</taxon>
        <taxon>Culicoidea</taxon>
        <taxon>Culicidae</taxon>
        <taxon>Culicinae</taxon>
        <taxon>Aedini</taxon>
        <taxon>Aedes</taxon>
        <taxon>Stegomyia</taxon>
    </lineage>
</organism>
<evidence type="ECO:0000256" key="4">
    <source>
        <dbReference type="ARBA" id="ARBA00022989"/>
    </source>
</evidence>
<dbReference type="EnsemblMetazoa" id="AAEL017048-RB">
    <property type="protein sequence ID" value="AAEL017048-PB"/>
    <property type="gene ID" value="AAEL017048"/>
</dbReference>
<dbReference type="SUPFAM" id="SSF81321">
    <property type="entry name" value="Family A G protein-coupled receptor-like"/>
    <property type="match status" value="1"/>
</dbReference>
<feature type="transmembrane region" description="Helical" evidence="10">
    <location>
        <begin position="160"/>
        <end position="182"/>
    </location>
</feature>
<dbReference type="OrthoDB" id="5950040at2759"/>
<dbReference type="AlphaFoldDB" id="A0A903UZZ2"/>
<evidence type="ECO:0000256" key="2">
    <source>
        <dbReference type="ARBA" id="ARBA00010663"/>
    </source>
</evidence>
<dbReference type="InterPro" id="IPR000276">
    <property type="entry name" value="GPCR_Rhodpsn"/>
</dbReference>
<evidence type="ECO:0000256" key="6">
    <source>
        <dbReference type="ARBA" id="ARBA00023136"/>
    </source>
</evidence>
<keyword evidence="7 9" id="KW-0675">Receptor</keyword>
<proteinExistence type="inferred from homology"/>
<keyword evidence="4 10" id="KW-1133">Transmembrane helix</keyword>
<feature type="transmembrane region" description="Helical" evidence="10">
    <location>
        <begin position="244"/>
        <end position="269"/>
    </location>
</feature>
<reference evidence="12" key="2">
    <citation type="submission" date="2022-10" db="UniProtKB">
        <authorList>
            <consortium name="EnsemblMetazoa"/>
        </authorList>
    </citation>
    <scope>IDENTIFICATION</scope>
    <source>
        <strain evidence="12">LVP_AGWG</strain>
    </source>
</reference>
<dbReference type="Pfam" id="PF00001">
    <property type="entry name" value="7tm_1"/>
    <property type="match status" value="1"/>
</dbReference>
<dbReference type="SMART" id="SM01381">
    <property type="entry name" value="7TM_GPCR_Srsx"/>
    <property type="match status" value="1"/>
</dbReference>
<feature type="domain" description="G-protein coupled receptors family 1 profile" evidence="11">
    <location>
        <begin position="102"/>
        <end position="458"/>
    </location>
</feature>
<evidence type="ECO:0000256" key="9">
    <source>
        <dbReference type="RuleBase" id="RU000688"/>
    </source>
</evidence>
<dbReference type="PROSITE" id="PS00237">
    <property type="entry name" value="G_PROTEIN_RECEP_F1_1"/>
    <property type="match status" value="1"/>
</dbReference>
<feature type="transmembrane region" description="Helical" evidence="10">
    <location>
        <begin position="203"/>
        <end position="224"/>
    </location>
</feature>
<keyword evidence="8 9" id="KW-0807">Transducer</keyword>
<evidence type="ECO:0000256" key="8">
    <source>
        <dbReference type="ARBA" id="ARBA00023224"/>
    </source>
</evidence>
<evidence type="ECO:0000259" key="11">
    <source>
        <dbReference type="PROSITE" id="PS50262"/>
    </source>
</evidence>
<evidence type="ECO:0000256" key="1">
    <source>
        <dbReference type="ARBA" id="ARBA00004141"/>
    </source>
</evidence>
<dbReference type="Proteomes" id="UP000008820">
    <property type="component" value="Chromosome 1"/>
</dbReference>
<keyword evidence="6 10" id="KW-0472">Membrane</keyword>
<keyword evidence="3 9" id="KW-0812">Transmembrane</keyword>
<dbReference type="GO" id="GO:0005886">
    <property type="term" value="C:plasma membrane"/>
    <property type="evidence" value="ECO:0007669"/>
    <property type="project" value="TreeGrafter"/>
</dbReference>
<sequence length="479" mass="54010">MVQESSRLYYERFTFTAVELNLLFTNITSLSSSNSSDNITDHTSDVSVLPNNGFATNGIFYVNGSVANHNIPTEPDDVRDALWIVIPISIIYSTIFVIGVLGNVITCFVISKNKSMHTATNYYLFSLAISDLLLLLTGVPQELYLLWFRYPYPFDNNICVLQGFAAETSANATVLTITAFTVERYVAICKPFRSHTTSKLSRAVRYILAIWMIAMCLAVPQALALEIDEQYSMCTIRRDQQRHVFTISTVIVFVFPMCVLTILYILIGLQLRRSKVMKRGIQLGSSIRLKHTIFKKNSHRTIVSINYQNDSPQHYSESMLMQQQQQARISLPGSINGSGNNVSNLGGNDSGTLPVERSLLAHNAHLLVEQTNSLTSEDGRINYSNRVQYHSTRHVVKMLVAVVIAFFLCWAPFHAQRLFAVYGGDQNHNEAIRTAFVIVTHISGILYFVSTCINPVLYNIMSHKFREAFKECLTALKFH</sequence>
<dbReference type="PRINTS" id="PR00237">
    <property type="entry name" value="GPCRRHODOPSN"/>
</dbReference>
<keyword evidence="5 9" id="KW-0297">G-protein coupled receptor</keyword>
<keyword evidence="13" id="KW-1185">Reference proteome</keyword>
<comment type="subcellular location">
    <subcellularLocation>
        <location evidence="1">Membrane</location>
        <topology evidence="1">Multi-pass membrane protein</topology>
    </subcellularLocation>
</comment>
<evidence type="ECO:0000256" key="3">
    <source>
        <dbReference type="ARBA" id="ARBA00022692"/>
    </source>
</evidence>
<evidence type="ECO:0000313" key="13">
    <source>
        <dbReference type="Proteomes" id="UP000008820"/>
    </source>
</evidence>
<comment type="similarity">
    <text evidence="2 9">Belongs to the G-protein coupled receptor 1 family.</text>
</comment>
<dbReference type="Gene3D" id="1.20.1070.10">
    <property type="entry name" value="Rhodopsin 7-helix transmembrane proteins"/>
    <property type="match status" value="1"/>
</dbReference>
<dbReference type="GO" id="GO:0008188">
    <property type="term" value="F:neuropeptide receptor activity"/>
    <property type="evidence" value="ECO:0007669"/>
    <property type="project" value="TreeGrafter"/>
</dbReference>